<accession>A0A9D5U7B9</accession>
<comment type="pathway">
    <text evidence="2">Carbohydrate biosynthesis; dTDP-L-rhamnose biosynthesis.</text>
</comment>
<dbReference type="NCBIfam" id="TIGR01214">
    <property type="entry name" value="rmlD"/>
    <property type="match status" value="1"/>
</dbReference>
<proteinExistence type="inferred from homology"/>
<feature type="region of interest" description="Disordered" evidence="3">
    <location>
        <begin position="109"/>
        <end position="129"/>
    </location>
</feature>
<comment type="similarity">
    <text evidence="1 2">Belongs to the dTDP-4-dehydrorhamnose reductase family.</text>
</comment>
<protein>
    <recommendedName>
        <fullName evidence="2">dTDP-4-dehydrorhamnose reductase</fullName>
        <ecNumber evidence="2">1.1.1.133</ecNumber>
    </recommendedName>
</protein>
<dbReference type="GO" id="GO:0019305">
    <property type="term" value="P:dTDP-rhamnose biosynthetic process"/>
    <property type="evidence" value="ECO:0007669"/>
    <property type="project" value="TreeGrafter"/>
</dbReference>
<dbReference type="Gene3D" id="3.40.50.720">
    <property type="entry name" value="NAD(P)-binding Rossmann-like Domain"/>
    <property type="match status" value="1"/>
</dbReference>
<dbReference type="EMBL" id="JACSPN010000004">
    <property type="protein sequence ID" value="MBE7699525.1"/>
    <property type="molecule type" value="Genomic_DNA"/>
</dbReference>
<dbReference type="GO" id="GO:0008831">
    <property type="term" value="F:dTDP-4-dehydrorhamnose reductase activity"/>
    <property type="evidence" value="ECO:0007669"/>
    <property type="project" value="UniProtKB-EC"/>
</dbReference>
<keyword evidence="2" id="KW-0521">NADP</keyword>
<evidence type="ECO:0000256" key="2">
    <source>
        <dbReference type="RuleBase" id="RU364082"/>
    </source>
</evidence>
<dbReference type="PANTHER" id="PTHR10491:SF4">
    <property type="entry name" value="METHIONINE ADENOSYLTRANSFERASE 2 SUBUNIT BETA"/>
    <property type="match status" value="1"/>
</dbReference>
<evidence type="ECO:0000313" key="5">
    <source>
        <dbReference type="EMBL" id="MBE7699525.1"/>
    </source>
</evidence>
<dbReference type="Pfam" id="PF04321">
    <property type="entry name" value="RmlD_sub_bind"/>
    <property type="match status" value="1"/>
</dbReference>
<name>A0A9D5U7B9_9CELL</name>
<dbReference type="Gene3D" id="3.90.25.10">
    <property type="entry name" value="UDP-galactose 4-epimerase, domain 1"/>
    <property type="match status" value="1"/>
</dbReference>
<feature type="domain" description="RmlD-like substrate binding" evidence="4">
    <location>
        <begin position="1"/>
        <end position="277"/>
    </location>
</feature>
<reference evidence="5 6" key="1">
    <citation type="submission" date="2020-08" db="EMBL/GenBank/DDBJ databases">
        <title>A Genomic Blueprint of the Chicken Gut Microbiome.</title>
        <authorList>
            <person name="Gilroy R."/>
            <person name="Ravi A."/>
            <person name="Getino M."/>
            <person name="Pursley I."/>
            <person name="Horton D.L."/>
            <person name="Alikhan N.-F."/>
            <person name="Baker D."/>
            <person name="Gharbi K."/>
            <person name="Hall N."/>
            <person name="Watson M."/>
            <person name="Adriaenssens E.M."/>
            <person name="Foster-Nyarko E."/>
            <person name="Jarju S."/>
            <person name="Secka A."/>
            <person name="Antonio M."/>
            <person name="Oren A."/>
            <person name="Chaudhuri R."/>
            <person name="La Ragione R.M."/>
            <person name="Hildebrand F."/>
            <person name="Pallen M.J."/>
        </authorList>
    </citation>
    <scope>NUCLEOTIDE SEQUENCE [LARGE SCALE GENOMIC DNA]</scope>
    <source>
        <strain evidence="5 6">Sa1BUA8</strain>
    </source>
</reference>
<evidence type="ECO:0000259" key="4">
    <source>
        <dbReference type="Pfam" id="PF04321"/>
    </source>
</evidence>
<evidence type="ECO:0000256" key="3">
    <source>
        <dbReference type="SAM" id="MobiDB-lite"/>
    </source>
</evidence>
<dbReference type="InterPro" id="IPR036291">
    <property type="entry name" value="NAD(P)-bd_dom_sf"/>
</dbReference>
<evidence type="ECO:0000313" key="6">
    <source>
        <dbReference type="Proteomes" id="UP000822993"/>
    </source>
</evidence>
<keyword evidence="6" id="KW-1185">Reference proteome</keyword>
<comment type="caution">
    <text evidence="5">The sequence shown here is derived from an EMBL/GenBank/DDBJ whole genome shotgun (WGS) entry which is preliminary data.</text>
</comment>
<dbReference type="InterPro" id="IPR029903">
    <property type="entry name" value="RmlD-like-bd"/>
</dbReference>
<sequence>MRWVVTGARGMLGAELVGRLAGREEDDVVAYTRDELDVTDAAAVLRASQGADVIVNCAAYTAVDAAETDEARAADVNATAPGVLAAAAREVGARLVHVSTDYVFGASTREDGPIPTTAPTAPRSAYGRTKEQGERAVRAAHDDHLIVRTGWLYGRHGRCFPRTIAALAADREHVDVVDDQVGQPTWTRDLADLVVRLVDAGAPSGTYHGTSSGKASWFEFAAEVARSAGLPDGRVRPCTSGEFPRPAARPAWSVLAHDDLERSGIAPIADWRDRWRVAAAEVLTAS</sequence>
<dbReference type="CDD" id="cd05254">
    <property type="entry name" value="dTDP_HR_like_SDR_e"/>
    <property type="match status" value="1"/>
</dbReference>
<dbReference type="Proteomes" id="UP000822993">
    <property type="component" value="Unassembled WGS sequence"/>
</dbReference>
<comment type="function">
    <text evidence="2">Catalyzes the reduction of dTDP-6-deoxy-L-lyxo-4-hexulose to yield dTDP-L-rhamnose.</text>
</comment>
<evidence type="ECO:0000256" key="1">
    <source>
        <dbReference type="ARBA" id="ARBA00010944"/>
    </source>
</evidence>
<dbReference type="EC" id="1.1.1.133" evidence="2"/>
<dbReference type="RefSeq" id="WP_193718832.1">
    <property type="nucleotide sequence ID" value="NZ_JACSPN010000004.1"/>
</dbReference>
<keyword evidence="2 5" id="KW-0560">Oxidoreductase</keyword>
<dbReference type="PANTHER" id="PTHR10491">
    <property type="entry name" value="DTDP-4-DEHYDRORHAMNOSE REDUCTASE"/>
    <property type="match status" value="1"/>
</dbReference>
<dbReference type="GO" id="GO:0005829">
    <property type="term" value="C:cytosol"/>
    <property type="evidence" value="ECO:0007669"/>
    <property type="project" value="TreeGrafter"/>
</dbReference>
<gene>
    <name evidence="5" type="primary">rfbD</name>
    <name evidence="5" type="ORF">H9623_04285</name>
</gene>
<organism evidence="5 6">
    <name type="scientific">Oerskovia douganii</name>
    <dbReference type="NCBI Taxonomy" id="2762210"/>
    <lineage>
        <taxon>Bacteria</taxon>
        <taxon>Bacillati</taxon>
        <taxon>Actinomycetota</taxon>
        <taxon>Actinomycetes</taxon>
        <taxon>Micrococcales</taxon>
        <taxon>Cellulomonadaceae</taxon>
        <taxon>Oerskovia</taxon>
    </lineage>
</organism>
<dbReference type="InterPro" id="IPR005913">
    <property type="entry name" value="dTDP_dehydrorham_reduct"/>
</dbReference>
<dbReference type="AlphaFoldDB" id="A0A9D5U7B9"/>
<dbReference type="SUPFAM" id="SSF51735">
    <property type="entry name" value="NAD(P)-binding Rossmann-fold domains"/>
    <property type="match status" value="1"/>
</dbReference>